<reference evidence="1 2" key="1">
    <citation type="journal article" date="2013" name="Genome Biol.">
        <title>Genome of Acanthamoeba castellanii highlights extensive lateral gene transfer and early evolution of tyrosine kinase signaling.</title>
        <authorList>
            <person name="Clarke M."/>
            <person name="Lohan A.J."/>
            <person name="Liu B."/>
            <person name="Lagkouvardos I."/>
            <person name="Roy S."/>
            <person name="Zafar N."/>
            <person name="Bertelli C."/>
            <person name="Schilde C."/>
            <person name="Kianianmomeni A."/>
            <person name="Burglin T.R."/>
            <person name="Frech C."/>
            <person name="Turcotte B."/>
            <person name="Kopec K.O."/>
            <person name="Synnott J.M."/>
            <person name="Choo C."/>
            <person name="Paponov I."/>
            <person name="Finkler A."/>
            <person name="Soon Heng Tan C."/>
            <person name="Hutchins A.P."/>
            <person name="Weinmeier T."/>
            <person name="Rattei T."/>
            <person name="Chu J.S."/>
            <person name="Gimenez G."/>
            <person name="Irimia M."/>
            <person name="Rigden D.J."/>
            <person name="Fitzpatrick D.A."/>
            <person name="Lorenzo-Morales J."/>
            <person name="Bateman A."/>
            <person name="Chiu C.H."/>
            <person name="Tang P."/>
            <person name="Hegemann P."/>
            <person name="Fromm H."/>
            <person name="Raoult D."/>
            <person name="Greub G."/>
            <person name="Miranda-Saavedra D."/>
            <person name="Chen N."/>
            <person name="Nash P."/>
            <person name="Ginger M.L."/>
            <person name="Horn M."/>
            <person name="Schaap P."/>
            <person name="Caler L."/>
            <person name="Loftus B."/>
        </authorList>
    </citation>
    <scope>NUCLEOTIDE SEQUENCE [LARGE SCALE GENOMIC DNA]</scope>
    <source>
        <strain evidence="1 2">Neff</strain>
    </source>
</reference>
<evidence type="ECO:0000313" key="1">
    <source>
        <dbReference type="EMBL" id="ELR14272.1"/>
    </source>
</evidence>
<dbReference type="Gene3D" id="2.40.160.10">
    <property type="entry name" value="Porin"/>
    <property type="match status" value="1"/>
</dbReference>
<dbReference type="PANTHER" id="PTHR11743:SF70">
    <property type="entry name" value="GH26960P-RELATED"/>
    <property type="match status" value="1"/>
</dbReference>
<gene>
    <name evidence="1" type="ORF">ACA1_105930</name>
</gene>
<proteinExistence type="predicted"/>
<sequence length="319" mass="33586">MSYAPAKPVSVPVVVVPTVVRPAAPLYSNLGKGAKDLLSKGFPSTYKVEVTTSAENGVQFVSSAEKKQANKTDVVVGTFQPKYKLASRGLELTGTFDTDNQIKAELALDNLFVPGVKGTFKAQTGASHDLEAAFEYKHEVGTFTSTFVHNPTTAKTLLSATATVSRQSVTAGVESKYSLAPAQPGTLTTVTGALNYKAATHDLTAFVKSDAGSVTDGGDAPRLYSLGAHLHYTPSKESSFASSLDYDLQKNTIKVTIGGSQKLDARTETKAKFSSDGRLGLGVAQQLTPAVKATLGTELNTFDLAGSTPKFGVHFEVRA</sequence>
<dbReference type="STRING" id="1257118.L8GMR7"/>
<dbReference type="Pfam" id="PF01459">
    <property type="entry name" value="Porin_3"/>
    <property type="match status" value="1"/>
</dbReference>
<dbReference type="InterPro" id="IPR027246">
    <property type="entry name" value="Porin_Euk/Tom40"/>
</dbReference>
<keyword evidence="2" id="KW-1185">Reference proteome</keyword>
<protein>
    <submittedName>
        <fullName evidence="1">Eukaryotic porin protein</fullName>
    </submittedName>
</protein>
<dbReference type="RefSeq" id="XP_004336285.1">
    <property type="nucleotide sequence ID" value="XM_004336237.1"/>
</dbReference>
<dbReference type="GO" id="GO:0008308">
    <property type="term" value="F:voltage-gated monoatomic anion channel activity"/>
    <property type="evidence" value="ECO:0007669"/>
    <property type="project" value="InterPro"/>
</dbReference>
<dbReference type="CDD" id="cd07306">
    <property type="entry name" value="Porin3_VDAC"/>
    <property type="match status" value="1"/>
</dbReference>
<evidence type="ECO:0000313" key="2">
    <source>
        <dbReference type="Proteomes" id="UP000011083"/>
    </source>
</evidence>
<organism evidence="1 2">
    <name type="scientific">Acanthamoeba castellanii (strain ATCC 30010 / Neff)</name>
    <dbReference type="NCBI Taxonomy" id="1257118"/>
    <lineage>
        <taxon>Eukaryota</taxon>
        <taxon>Amoebozoa</taxon>
        <taxon>Discosea</taxon>
        <taxon>Longamoebia</taxon>
        <taxon>Centramoebida</taxon>
        <taxon>Acanthamoebidae</taxon>
        <taxon>Acanthamoeba</taxon>
    </lineage>
</organism>
<dbReference type="EMBL" id="KB008060">
    <property type="protein sequence ID" value="ELR14272.1"/>
    <property type="molecule type" value="Genomic_DNA"/>
</dbReference>
<name>L8GMR7_ACACF</name>
<dbReference type="GO" id="GO:0005741">
    <property type="term" value="C:mitochondrial outer membrane"/>
    <property type="evidence" value="ECO:0007669"/>
    <property type="project" value="InterPro"/>
</dbReference>
<dbReference type="InterPro" id="IPR023614">
    <property type="entry name" value="Porin_dom_sf"/>
</dbReference>
<dbReference type="Proteomes" id="UP000011083">
    <property type="component" value="Unassembled WGS sequence"/>
</dbReference>
<dbReference type="KEGG" id="acan:ACA1_105930"/>
<dbReference type="GeneID" id="14914847"/>
<accession>L8GMR7</accession>
<dbReference type="VEuPathDB" id="AmoebaDB:ACA1_105930"/>
<dbReference type="OMA" id="KPCCSHE"/>
<dbReference type="AlphaFoldDB" id="L8GMR7"/>
<dbReference type="OrthoDB" id="7827681at2759"/>
<dbReference type="InterPro" id="IPR001925">
    <property type="entry name" value="Porin_Euk"/>
</dbReference>
<dbReference type="PRINTS" id="PR00185">
    <property type="entry name" value="EUKARYTPORIN"/>
</dbReference>
<dbReference type="PANTHER" id="PTHR11743">
    <property type="entry name" value="VOLTAGE-DEPENDENT ANION-SELECTIVE CHANNEL"/>
    <property type="match status" value="1"/>
</dbReference>